<proteinExistence type="predicted"/>
<dbReference type="SUPFAM" id="SSF64076">
    <property type="entry name" value="MTH938-like"/>
    <property type="match status" value="1"/>
</dbReference>
<dbReference type="STRING" id="1542390.KX01_42"/>
<dbReference type="InterPro" id="IPR007523">
    <property type="entry name" value="NDUFAF3/AAMDC"/>
</dbReference>
<dbReference type="RefSeq" id="WP_071663081.1">
    <property type="nucleotide sequence ID" value="NZ_CP009654.1"/>
</dbReference>
<accession>A0A1J0KW98</accession>
<dbReference type="Gene3D" id="3.40.1230.10">
    <property type="entry name" value="MTH938-like"/>
    <property type="match status" value="1"/>
</dbReference>
<dbReference type="PANTHER" id="PTHR21192:SF2">
    <property type="entry name" value="NADH DEHYDROGENASE [UBIQUINONE] 1 ALPHA SUBCOMPLEX ASSEMBLY FACTOR 3"/>
    <property type="match status" value="1"/>
</dbReference>
<dbReference type="EMBL" id="CP009654">
    <property type="protein sequence ID" value="APC97908.1"/>
    <property type="molecule type" value="Genomic_DNA"/>
</dbReference>
<organism evidence="1 2">
    <name type="scientific">Francisella frigiditurris</name>
    <dbReference type="NCBI Taxonomy" id="1542390"/>
    <lineage>
        <taxon>Bacteria</taxon>
        <taxon>Pseudomonadati</taxon>
        <taxon>Pseudomonadota</taxon>
        <taxon>Gammaproteobacteria</taxon>
        <taxon>Thiotrichales</taxon>
        <taxon>Francisellaceae</taxon>
        <taxon>Francisella</taxon>
    </lineage>
</organism>
<evidence type="ECO:0000313" key="1">
    <source>
        <dbReference type="EMBL" id="APC97908.1"/>
    </source>
</evidence>
<name>A0A1J0KW98_9GAMM</name>
<dbReference type="AlphaFoldDB" id="A0A1J0KW98"/>
<dbReference type="PANTHER" id="PTHR21192">
    <property type="entry name" value="NUCLEAR PROTEIN E3-3"/>
    <property type="match status" value="1"/>
</dbReference>
<keyword evidence="2" id="KW-1185">Reference proteome</keyword>
<evidence type="ECO:0008006" key="3">
    <source>
        <dbReference type="Google" id="ProtNLM"/>
    </source>
</evidence>
<dbReference type="CDD" id="cd00248">
    <property type="entry name" value="Mth938-like"/>
    <property type="match status" value="1"/>
</dbReference>
<dbReference type="Pfam" id="PF04430">
    <property type="entry name" value="DUF498"/>
    <property type="match status" value="1"/>
</dbReference>
<protein>
    <recommendedName>
        <fullName evidence="3">NADH dehydrogenase [ubiquinone] 1 alpha subcomplex assembly factor 3</fullName>
    </recommendedName>
</protein>
<evidence type="ECO:0000313" key="2">
    <source>
        <dbReference type="Proteomes" id="UP000182521"/>
    </source>
</evidence>
<gene>
    <name evidence="1" type="ORF">KX01_42</name>
</gene>
<dbReference type="Proteomes" id="UP000182521">
    <property type="component" value="Chromosome"/>
</dbReference>
<reference evidence="2" key="1">
    <citation type="submission" date="2014-10" db="EMBL/GenBank/DDBJ databases">
        <authorList>
            <person name="Kuske C.R."/>
            <person name="Challacombe J.F."/>
            <person name="Daligault H.E."/>
            <person name="Davenport K.W."/>
            <person name="Johnson S.L."/>
            <person name="Siddaramappa S."/>
            <person name="Petersen J.M."/>
        </authorList>
    </citation>
    <scope>NUCLEOTIDE SEQUENCE [LARGE SCALE GENOMIC DNA]</scope>
    <source>
        <strain evidence="2">CA97-1460</strain>
    </source>
</reference>
<dbReference type="KEGG" id="frc:KX01_42"/>
<dbReference type="OrthoDB" id="9800373at2"/>
<dbReference type="InterPro" id="IPR036748">
    <property type="entry name" value="MTH938-like_sf"/>
</dbReference>
<sequence length="124" mass="14129">MMSFTEEKFDTPIFFNEYTKGLFKLNIGNFRNTLILSRESILSSDNKIETINDISTEHLDLLLKTNPEIILIGTGKKQTLPPVEIMNYLAKYGKNLDFMDSNTACKTYNLLANENRSVGCIIII</sequence>